<proteinExistence type="inferred from homology"/>
<dbReference type="KEGG" id="rtx:TI83_06935"/>
<protein>
    <recommendedName>
        <fullName evidence="7">ABC transporter substrate-binding protein</fullName>
    </recommendedName>
</protein>
<organism evidence="5 6">
    <name type="scientific">Rathayibacter toxicus</name>
    <dbReference type="NCBI Taxonomy" id="145458"/>
    <lineage>
        <taxon>Bacteria</taxon>
        <taxon>Bacillati</taxon>
        <taxon>Actinomycetota</taxon>
        <taxon>Actinomycetes</taxon>
        <taxon>Micrococcales</taxon>
        <taxon>Microbacteriaceae</taxon>
        <taxon>Rathayibacter</taxon>
    </lineage>
</organism>
<evidence type="ECO:0000256" key="1">
    <source>
        <dbReference type="ARBA" id="ARBA00008520"/>
    </source>
</evidence>
<dbReference type="KEGG" id="rtc:APU90_10155"/>
<accession>A0A0C5BEM1</accession>
<evidence type="ECO:0000256" key="4">
    <source>
        <dbReference type="SAM" id="SignalP"/>
    </source>
</evidence>
<dbReference type="GeneID" id="93666974"/>
<dbReference type="GO" id="GO:0055052">
    <property type="term" value="C:ATP-binding cassette (ABC) transporter complex, substrate-binding subunit-containing"/>
    <property type="evidence" value="ECO:0007669"/>
    <property type="project" value="TreeGrafter"/>
</dbReference>
<dbReference type="eggNOG" id="COG1653">
    <property type="taxonomic scope" value="Bacteria"/>
</dbReference>
<keyword evidence="2" id="KW-0813">Transport</keyword>
<reference evidence="5 6" key="1">
    <citation type="submission" date="2015-04" db="EMBL/GenBank/DDBJ databases">
        <title>Draft genome sequence of Rathayibacter toxicus strain FH-142 (AKA 70134 or CS 32), a Western Australian isolate.</title>
        <authorList>
            <consortium name="Consortium for Microbial Forensics and Genomics (microFORGE)"/>
            <person name="Knight B.M."/>
            <person name="Roberts D.P."/>
            <person name="Lin D."/>
            <person name="Hari K."/>
            <person name="Fletcher J."/>
            <person name="Melcher U."/>
            <person name="Blagden T."/>
            <person name="Luster D.G."/>
            <person name="Sechler A.J."/>
            <person name="Schneider W.L."/>
            <person name="Winegar R.A."/>
        </authorList>
    </citation>
    <scope>NUCLEOTIDE SEQUENCE [LARGE SCALE GENOMIC DNA]</scope>
    <source>
        <strain evidence="5 6">FH142</strain>
    </source>
</reference>
<evidence type="ECO:0000313" key="6">
    <source>
        <dbReference type="Proteomes" id="UP000052979"/>
    </source>
</evidence>
<dbReference type="GO" id="GO:0042956">
    <property type="term" value="P:maltodextrin transmembrane transport"/>
    <property type="evidence" value="ECO:0007669"/>
    <property type="project" value="TreeGrafter"/>
</dbReference>
<sequence length="419" mass="44816">MTTKICSGVALLGAAILVIGLGGCATGNTTTSQGIGPITYTQGKDTTGTMQPLIDAWNAEHPDQKVTFVELPESSDEQRTALALDFQGHSASYDVVQTDVVWTSEFAARKWIMPLTDLGLSFDGMFDPVLKTGQYNGVQYAAPFTASGRFLYYHSDLVTTPPTTWSELQSACSIATANGIGCYAGQYAQYEGLTVNFSEAVNSAGGQILTADGSPNLNTPEAKAGLQFLVDGFTNGTIPKETITYKEEESRRAFQQGKLLFLVNWPYVYNTSQREGSDSVMQGKVGVAPLPGKSGVGTSTLGGANLAINADSAHSITAAAFISYLESEKVQRSVLTIHGDPPVLKSLYDDTELQDQVPYLRTLKESLNAAKGRPTTIAYNELSLAIQKAVYPALQGTTSVDETLRSLNDKLVSLVESNK</sequence>
<dbReference type="GO" id="GO:0015768">
    <property type="term" value="P:maltose transport"/>
    <property type="evidence" value="ECO:0007669"/>
    <property type="project" value="TreeGrafter"/>
</dbReference>
<dbReference type="Pfam" id="PF01547">
    <property type="entry name" value="SBP_bac_1"/>
    <property type="match status" value="1"/>
</dbReference>
<evidence type="ECO:0008006" key="7">
    <source>
        <dbReference type="Google" id="ProtNLM"/>
    </source>
</evidence>
<evidence type="ECO:0000256" key="2">
    <source>
        <dbReference type="ARBA" id="ARBA00022448"/>
    </source>
</evidence>
<dbReference type="SUPFAM" id="SSF53850">
    <property type="entry name" value="Periplasmic binding protein-like II"/>
    <property type="match status" value="1"/>
</dbReference>
<feature type="chain" id="PRO_5039046944" description="ABC transporter substrate-binding protein" evidence="4">
    <location>
        <begin position="26"/>
        <end position="419"/>
    </location>
</feature>
<evidence type="ECO:0000256" key="3">
    <source>
        <dbReference type="ARBA" id="ARBA00022729"/>
    </source>
</evidence>
<comment type="caution">
    <text evidence="5">The sequence shown here is derived from an EMBL/GenBank/DDBJ whole genome shotgun (WGS) entry which is preliminary data.</text>
</comment>
<keyword evidence="3 4" id="KW-0732">Signal</keyword>
<dbReference type="PROSITE" id="PS51257">
    <property type="entry name" value="PROKAR_LIPOPROTEIN"/>
    <property type="match status" value="1"/>
</dbReference>
<dbReference type="Proteomes" id="UP000052979">
    <property type="component" value="Unassembled WGS sequence"/>
</dbReference>
<dbReference type="PATRIC" id="fig|145458.7.peg.1583"/>
<dbReference type="AlphaFoldDB" id="A0A0C5BEM1"/>
<dbReference type="GO" id="GO:1901982">
    <property type="term" value="F:maltose binding"/>
    <property type="evidence" value="ECO:0007669"/>
    <property type="project" value="TreeGrafter"/>
</dbReference>
<dbReference type="STRING" id="145458.APU90_10155"/>
<comment type="similarity">
    <text evidence="1">Belongs to the bacterial solute-binding protein 1 family.</text>
</comment>
<dbReference type="PANTHER" id="PTHR30061">
    <property type="entry name" value="MALTOSE-BINDING PERIPLASMIC PROTEIN"/>
    <property type="match status" value="1"/>
</dbReference>
<dbReference type="CDD" id="cd14750">
    <property type="entry name" value="PBP2_TMBP"/>
    <property type="match status" value="1"/>
</dbReference>
<name>A0A0C5BEM1_9MICO</name>
<keyword evidence="6" id="KW-1185">Reference proteome</keyword>
<gene>
    <name evidence="5" type="ORF">VT73_06540</name>
</gene>
<evidence type="ECO:0000313" key="5">
    <source>
        <dbReference type="EMBL" id="KKM45293.1"/>
    </source>
</evidence>
<dbReference type="InterPro" id="IPR006059">
    <property type="entry name" value="SBP"/>
</dbReference>
<dbReference type="Gene3D" id="3.40.190.10">
    <property type="entry name" value="Periplasmic binding protein-like II"/>
    <property type="match status" value="2"/>
</dbReference>
<dbReference type="PANTHER" id="PTHR30061:SF50">
    <property type="entry name" value="MALTOSE_MALTODEXTRIN-BINDING PERIPLASMIC PROTEIN"/>
    <property type="match status" value="1"/>
</dbReference>
<dbReference type="EMBL" id="LBFI01000044">
    <property type="protein sequence ID" value="KKM45293.1"/>
    <property type="molecule type" value="Genomic_DNA"/>
</dbReference>
<dbReference type="RefSeq" id="WP_042734119.1">
    <property type="nucleotide sequence ID" value="NZ_CP010848.1"/>
</dbReference>
<feature type="signal peptide" evidence="4">
    <location>
        <begin position="1"/>
        <end position="25"/>
    </location>
</feature>